<dbReference type="eggNOG" id="COG0451">
    <property type="taxonomic scope" value="Bacteria"/>
</dbReference>
<dbReference type="KEGG" id="kfl:Kfla_4090"/>
<dbReference type="AlphaFoldDB" id="D2PSJ9"/>
<keyword evidence="3" id="KW-1185">Reference proteome</keyword>
<dbReference type="InterPro" id="IPR001509">
    <property type="entry name" value="Epimerase_deHydtase"/>
</dbReference>
<dbReference type="Gene3D" id="3.40.50.720">
    <property type="entry name" value="NAD(P)-binding Rossmann-like Domain"/>
    <property type="match status" value="1"/>
</dbReference>
<gene>
    <name evidence="2" type="ordered locus">Kfla_4090</name>
</gene>
<evidence type="ECO:0000313" key="3">
    <source>
        <dbReference type="Proteomes" id="UP000007967"/>
    </source>
</evidence>
<dbReference type="InterPro" id="IPR036291">
    <property type="entry name" value="NAD(P)-bd_dom_sf"/>
</dbReference>
<dbReference type="GO" id="GO:0004029">
    <property type="term" value="F:aldehyde dehydrogenase (NAD+) activity"/>
    <property type="evidence" value="ECO:0007669"/>
    <property type="project" value="TreeGrafter"/>
</dbReference>
<dbReference type="Pfam" id="PF01370">
    <property type="entry name" value="Epimerase"/>
    <property type="match status" value="1"/>
</dbReference>
<dbReference type="PANTHER" id="PTHR48079:SF6">
    <property type="entry name" value="NAD(P)-BINDING DOMAIN-CONTAINING PROTEIN-RELATED"/>
    <property type="match status" value="1"/>
</dbReference>
<dbReference type="SUPFAM" id="SSF51735">
    <property type="entry name" value="NAD(P)-binding Rossmann-fold domains"/>
    <property type="match status" value="1"/>
</dbReference>
<feature type="domain" description="NAD-dependent epimerase/dehydratase" evidence="1">
    <location>
        <begin position="3"/>
        <end position="224"/>
    </location>
</feature>
<dbReference type="InterPro" id="IPR051783">
    <property type="entry name" value="NAD(P)-dependent_oxidoreduct"/>
</dbReference>
<evidence type="ECO:0000313" key="2">
    <source>
        <dbReference type="EMBL" id="ADB33137.1"/>
    </source>
</evidence>
<accession>D2PSJ9</accession>
<dbReference type="GO" id="GO:0005737">
    <property type="term" value="C:cytoplasm"/>
    <property type="evidence" value="ECO:0007669"/>
    <property type="project" value="TreeGrafter"/>
</dbReference>
<dbReference type="RefSeq" id="WP_012921691.1">
    <property type="nucleotide sequence ID" value="NC_013729.1"/>
</dbReference>
<name>D2PSJ9_KRIFD</name>
<dbReference type="EMBL" id="CP001736">
    <property type="protein sequence ID" value="ADB33137.1"/>
    <property type="molecule type" value="Genomic_DNA"/>
</dbReference>
<organism evidence="2 3">
    <name type="scientific">Kribbella flavida (strain DSM 17836 / JCM 10339 / NBRC 14399)</name>
    <dbReference type="NCBI Taxonomy" id="479435"/>
    <lineage>
        <taxon>Bacteria</taxon>
        <taxon>Bacillati</taxon>
        <taxon>Actinomycetota</taxon>
        <taxon>Actinomycetes</taxon>
        <taxon>Propionibacteriales</taxon>
        <taxon>Kribbellaceae</taxon>
        <taxon>Kribbella</taxon>
    </lineage>
</organism>
<dbReference type="STRING" id="479435.Kfla_4090"/>
<reference evidence="3" key="1">
    <citation type="submission" date="2009-09" db="EMBL/GenBank/DDBJ databases">
        <title>The complete genome of Kribbella flavida DSM 17836.</title>
        <authorList>
            <consortium name="US DOE Joint Genome Institute (JGI-PGF)"/>
            <person name="Lucas S."/>
            <person name="Copeland A."/>
            <person name="Lapidus A."/>
            <person name="Glavina del Rio T."/>
            <person name="Dalin E."/>
            <person name="Tice H."/>
            <person name="Bruce D."/>
            <person name="Goodwin L."/>
            <person name="Pitluck S."/>
            <person name="Kyrpides N."/>
            <person name="Mavromatis K."/>
            <person name="Ivanova N."/>
            <person name="Saunders E."/>
            <person name="Brettin T."/>
            <person name="Detter J.C."/>
            <person name="Han C."/>
            <person name="Larimer F."/>
            <person name="Land M."/>
            <person name="Hauser L."/>
            <person name="Markowitz V."/>
            <person name="Cheng J.-F."/>
            <person name="Hugenholtz P."/>
            <person name="Woyke T."/>
            <person name="Wu D."/>
            <person name="Pukall R."/>
            <person name="Klenk H.-P."/>
            <person name="Eisen J.A."/>
        </authorList>
    </citation>
    <scope>NUCLEOTIDE SEQUENCE [LARGE SCALE GENOMIC DNA]</scope>
    <source>
        <strain evidence="3">DSM 17836 / JCM 10339 / NBRC 14399</strain>
    </source>
</reference>
<evidence type="ECO:0000259" key="1">
    <source>
        <dbReference type="Pfam" id="PF01370"/>
    </source>
</evidence>
<sequence>MKIFLTGATGYIGSVIAEKLLHAGHEIVGLARSDESADTLADRGITPYRGDVNQPDTLTIAARAADGTIHTAFDTSSGDFSVANAGEAKAVDALIAGLQGSGKPLVLTSGTGVLGNTGDVVYDEDTPIAPAENPAVKALQMRLDVERAVLTAPGLRGVVLRPPNVYGRGDGEMVFWMLRAAAQRLGAVPYAVGTELNQWSFVHVDDLADLFVLAVEKAPGGELFHAGAQTGLRTGDIATAISHGMGLGGKTTALDLAELEEALGMPAMAHYWAANSQSSGGKARRVLGWSPQHLDLVAEVSRTPV</sequence>
<protein>
    <submittedName>
        <fullName evidence="2">NAD-dependent epimerase/dehydratase</fullName>
    </submittedName>
</protein>
<dbReference type="PANTHER" id="PTHR48079">
    <property type="entry name" value="PROTEIN YEEZ"/>
    <property type="match status" value="1"/>
</dbReference>
<dbReference type="OrthoDB" id="9787292at2"/>
<reference evidence="2 3" key="2">
    <citation type="journal article" date="2010" name="Stand. Genomic Sci.">
        <title>Complete genome sequence of Kribbella flavida type strain (IFO 14399).</title>
        <authorList>
            <person name="Pukall R."/>
            <person name="Lapidus A."/>
            <person name="Glavina Del Rio T."/>
            <person name="Copeland A."/>
            <person name="Tice H."/>
            <person name="Cheng J.-F."/>
            <person name="Lucas S."/>
            <person name="Chen F."/>
            <person name="Nolan M."/>
            <person name="LaButti K."/>
            <person name="Pati A."/>
            <person name="Ivanova N."/>
            <person name="Mavrommatis K."/>
            <person name="Mikhailova N."/>
            <person name="Pitluck S."/>
            <person name="Bruce D."/>
            <person name="Goodwin L."/>
            <person name="Land M."/>
            <person name="Hauser L."/>
            <person name="Chang Y.-J."/>
            <person name="Jeffries C.D."/>
            <person name="Chen A."/>
            <person name="Palaniappan K."/>
            <person name="Chain P."/>
            <person name="Rohde M."/>
            <person name="Goeker M."/>
            <person name="Bristow J."/>
            <person name="Eisen J.A."/>
            <person name="Markowitz V."/>
            <person name="Hugenholtz P."/>
            <person name="Kyrpides N.C."/>
            <person name="Klenk H.-P."/>
            <person name="Brettin T."/>
        </authorList>
    </citation>
    <scope>NUCLEOTIDE SEQUENCE [LARGE SCALE GENOMIC DNA]</scope>
    <source>
        <strain evidence="3">DSM 17836 / JCM 10339 / NBRC 14399</strain>
    </source>
</reference>
<dbReference type="Proteomes" id="UP000007967">
    <property type="component" value="Chromosome"/>
</dbReference>
<dbReference type="HOGENOM" id="CLU_007383_12_3_11"/>
<proteinExistence type="predicted"/>